<keyword evidence="1" id="KW-0732">Signal</keyword>
<feature type="domain" description="BPP" evidence="2">
    <location>
        <begin position="23"/>
        <end position="322"/>
    </location>
</feature>
<gene>
    <name evidence="3" type="ORF">NBRC116187_03010</name>
</gene>
<dbReference type="PROSITE" id="PS51662">
    <property type="entry name" value="BP_PHYTASE"/>
    <property type="match status" value="2"/>
</dbReference>
<sequence length="653" mass="69511">MRLTLLIAGALLPACLALSGCGDNDAAQPLSSAAASAQATSASNLSLSIWSSEQPPRPVDSWALLPEGNNAKVDRVAVGASGLWLLNAAGDAVSQPYQGRFSALDARPLGDNILSATLDEVRDQTLLLNWNSAQRAFTKPSWLPAANYPIESLCFYRDPHDYLYLFLIGEEGLGQQWLLAEQQQQLTEPRLMRDLHLPVGAKYCAVNDALQTLFISEEDIGIWAYPANPETNGEREIVDLLTPYGQLQDSPQGLAASTDGVLAVDGNAALYRYRALADGWAADSALTLPAVQAAERLYSRSGAALELLIADATDQALRMAELPGGDSPTTAAALVEVPAQAQTTPVPHGGDAADDPAIWVNPVDASQSRILGTDKRGGLGVYDLTGEQLQYLPVGRINNIDVRSGFTLAGKPADIAVASNRDTNSLELFAIDPVNGEVTGLGGIALPLDDIYGLCMAKGPRGDIYAIANDKSGRFLQYRLEDDQGSVKGGLVREFSTQTQPEGCVADDARQRLFIGEEGVAVWALSSDPAASGELVEVIRAEGPLHADVEGLAVYQAKQPYLVISSQGNDSYLVLDAEPPYQLRGVFRVGINTAAGIDGVSETDGLEVSSVDFGGMWASGMLVVQDGRKRMPQGRQNFKLVAWQQIADALKLP</sequence>
<name>A0ABP9ZKH8_9GAMM</name>
<feature type="domain" description="BPP" evidence="2">
    <location>
        <begin position="327"/>
        <end position="650"/>
    </location>
</feature>
<comment type="caution">
    <text evidence="3">The sequence shown here is derived from an EMBL/GenBank/DDBJ whole genome shotgun (WGS) entry which is preliminary data.</text>
</comment>
<organism evidence="3 4">
    <name type="scientific">Halopseudomonas sabulinigri</name>
    <dbReference type="NCBI Taxonomy" id="472181"/>
    <lineage>
        <taxon>Bacteria</taxon>
        <taxon>Pseudomonadati</taxon>
        <taxon>Pseudomonadota</taxon>
        <taxon>Gammaproteobacteria</taxon>
        <taxon>Pseudomonadales</taxon>
        <taxon>Pseudomonadaceae</taxon>
        <taxon>Halopseudomonas</taxon>
    </lineage>
</organism>
<evidence type="ECO:0000259" key="2">
    <source>
        <dbReference type="PROSITE" id="PS51662"/>
    </source>
</evidence>
<evidence type="ECO:0000313" key="3">
    <source>
        <dbReference type="EMBL" id="GAA6129941.1"/>
    </source>
</evidence>
<dbReference type="EMBL" id="BAABWD010000001">
    <property type="protein sequence ID" value="GAA6129941.1"/>
    <property type="molecule type" value="Genomic_DNA"/>
</dbReference>
<keyword evidence="4" id="KW-1185">Reference proteome</keyword>
<reference evidence="3 4" key="1">
    <citation type="submission" date="2024-04" db="EMBL/GenBank/DDBJ databases">
        <title>Draft genome sequence of Halopseudomonas sabulinigri NBRC 116187.</title>
        <authorList>
            <person name="Miyakawa T."/>
            <person name="Kusuya Y."/>
            <person name="Miura T."/>
        </authorList>
    </citation>
    <scope>NUCLEOTIDE SEQUENCE [LARGE SCALE GENOMIC DNA]</scope>
    <source>
        <strain evidence="3 4">4NH20-0042</strain>
    </source>
</reference>
<feature type="signal peptide" evidence="1">
    <location>
        <begin position="1"/>
        <end position="19"/>
    </location>
</feature>
<protein>
    <submittedName>
        <fullName evidence="3">Phytase</fullName>
    </submittedName>
</protein>
<evidence type="ECO:0000256" key="1">
    <source>
        <dbReference type="SAM" id="SignalP"/>
    </source>
</evidence>
<feature type="chain" id="PRO_5046337065" evidence="1">
    <location>
        <begin position="20"/>
        <end position="653"/>
    </location>
</feature>
<dbReference type="Gene3D" id="2.120.10.30">
    <property type="entry name" value="TolB, C-terminal domain"/>
    <property type="match status" value="2"/>
</dbReference>
<evidence type="ECO:0000313" key="4">
    <source>
        <dbReference type="Proteomes" id="UP001486808"/>
    </source>
</evidence>
<accession>A0ABP9ZKH8</accession>
<proteinExistence type="predicted"/>
<dbReference type="InterPro" id="IPR003431">
    <property type="entry name" value="B-propeller_Phytase"/>
</dbReference>
<dbReference type="PROSITE" id="PS51257">
    <property type="entry name" value="PROKAR_LIPOPROTEIN"/>
    <property type="match status" value="1"/>
</dbReference>
<dbReference type="SUPFAM" id="SSF50956">
    <property type="entry name" value="Thermostable phytase (3-phytase)"/>
    <property type="match status" value="2"/>
</dbReference>
<dbReference type="RefSeq" id="WP_353385851.1">
    <property type="nucleotide sequence ID" value="NZ_BAABWD010000001.1"/>
</dbReference>
<dbReference type="InterPro" id="IPR011042">
    <property type="entry name" value="6-blade_b-propeller_TolB-like"/>
</dbReference>
<dbReference type="Proteomes" id="UP001486808">
    <property type="component" value="Unassembled WGS sequence"/>
</dbReference>
<dbReference type="Pfam" id="PF02333">
    <property type="entry name" value="Phytase"/>
    <property type="match status" value="2"/>
</dbReference>